<evidence type="ECO:0000256" key="5">
    <source>
        <dbReference type="ARBA" id="ARBA00022692"/>
    </source>
</evidence>
<evidence type="ECO:0000256" key="8">
    <source>
        <dbReference type="ARBA" id="ARBA00023136"/>
    </source>
</evidence>
<dbReference type="PANTHER" id="PTHR11795">
    <property type="entry name" value="BRANCHED-CHAIN AMINO ACID TRANSPORT SYSTEM PERMEASE PROTEIN LIVH"/>
    <property type="match status" value="1"/>
</dbReference>
<feature type="transmembrane region" description="Helical" evidence="10">
    <location>
        <begin position="74"/>
        <end position="95"/>
    </location>
</feature>
<proteinExistence type="inferred from homology"/>
<dbReference type="GO" id="GO:0015192">
    <property type="term" value="F:L-phenylalanine transmembrane transporter activity"/>
    <property type="evidence" value="ECO:0007669"/>
    <property type="project" value="TreeGrafter"/>
</dbReference>
<dbReference type="GO" id="GO:0042941">
    <property type="term" value="P:D-alanine transmembrane transport"/>
    <property type="evidence" value="ECO:0007669"/>
    <property type="project" value="TreeGrafter"/>
</dbReference>
<keyword evidence="7 10" id="KW-1133">Transmembrane helix</keyword>
<evidence type="ECO:0000256" key="4">
    <source>
        <dbReference type="ARBA" id="ARBA00022519"/>
    </source>
</evidence>
<dbReference type="AlphaFoldDB" id="A0A653AGU4"/>
<accession>A0A653AGU4</accession>
<dbReference type="GO" id="GO:0015188">
    <property type="term" value="F:L-isoleucine transmembrane transporter activity"/>
    <property type="evidence" value="ECO:0007669"/>
    <property type="project" value="TreeGrafter"/>
</dbReference>
<reference evidence="11" key="1">
    <citation type="submission" date="2018-07" db="EMBL/GenBank/DDBJ databases">
        <authorList>
            <consortium name="Genoscope - CEA"/>
            <person name="William W."/>
        </authorList>
    </citation>
    <scope>NUCLEOTIDE SEQUENCE</scope>
    <source>
        <strain evidence="11">IK1</strain>
    </source>
</reference>
<keyword evidence="2" id="KW-0813">Transport</keyword>
<dbReference type="GO" id="GO:0015808">
    <property type="term" value="P:L-alanine transport"/>
    <property type="evidence" value="ECO:0007669"/>
    <property type="project" value="TreeGrafter"/>
</dbReference>
<evidence type="ECO:0000256" key="2">
    <source>
        <dbReference type="ARBA" id="ARBA00022448"/>
    </source>
</evidence>
<feature type="transmembrane region" description="Helical" evidence="10">
    <location>
        <begin position="150"/>
        <end position="175"/>
    </location>
</feature>
<keyword evidence="5 10" id="KW-0812">Transmembrane</keyword>
<dbReference type="InterPro" id="IPR001851">
    <property type="entry name" value="ABC_transp_permease"/>
</dbReference>
<feature type="transmembrane region" description="Helical" evidence="10">
    <location>
        <begin position="48"/>
        <end position="68"/>
    </location>
</feature>
<dbReference type="Pfam" id="PF02653">
    <property type="entry name" value="BPD_transp_2"/>
    <property type="match status" value="1"/>
</dbReference>
<dbReference type="GO" id="GO:0005886">
    <property type="term" value="C:plasma membrane"/>
    <property type="evidence" value="ECO:0007669"/>
    <property type="project" value="UniProtKB-SubCell"/>
</dbReference>
<evidence type="ECO:0000313" key="11">
    <source>
        <dbReference type="EMBL" id="VBB47273.1"/>
    </source>
</evidence>
<feature type="transmembrane region" description="Helical" evidence="10">
    <location>
        <begin position="282"/>
        <end position="300"/>
    </location>
</feature>
<dbReference type="EMBL" id="UPXX01000032">
    <property type="protein sequence ID" value="VBB47273.1"/>
    <property type="molecule type" value="Genomic_DNA"/>
</dbReference>
<dbReference type="PANTHER" id="PTHR11795:SF371">
    <property type="entry name" value="HIGH-AFFINITY BRANCHED-CHAIN AMINO ACID TRANSPORT SYSTEM PERMEASE PROTEIN LIVH"/>
    <property type="match status" value="1"/>
</dbReference>
<evidence type="ECO:0000256" key="1">
    <source>
        <dbReference type="ARBA" id="ARBA00004651"/>
    </source>
</evidence>
<protein>
    <submittedName>
        <fullName evidence="11">Leucine/isoleucine/valine transporter subunit membrane component of ABC superfamily</fullName>
    </submittedName>
</protein>
<dbReference type="CDD" id="cd06582">
    <property type="entry name" value="TM_PBP1_LivH_like"/>
    <property type="match status" value="1"/>
</dbReference>
<feature type="transmembrane region" description="Helical" evidence="10">
    <location>
        <begin position="204"/>
        <end position="227"/>
    </location>
</feature>
<dbReference type="GO" id="GO:0005304">
    <property type="term" value="F:L-valine transmembrane transporter activity"/>
    <property type="evidence" value="ECO:0007669"/>
    <property type="project" value="TreeGrafter"/>
</dbReference>
<evidence type="ECO:0000256" key="10">
    <source>
        <dbReference type="SAM" id="Phobius"/>
    </source>
</evidence>
<name>A0A653AGU4_UNCDX</name>
<evidence type="ECO:0000256" key="7">
    <source>
        <dbReference type="ARBA" id="ARBA00022989"/>
    </source>
</evidence>
<keyword evidence="4" id="KW-0997">Cell inner membrane</keyword>
<gene>
    <name evidence="11" type="primary">livH</name>
    <name evidence="11" type="ORF">TRIP_B50223</name>
</gene>
<comment type="subcellular location">
    <subcellularLocation>
        <location evidence="1">Cell membrane</location>
        <topology evidence="1">Multi-pass membrane protein</topology>
    </subcellularLocation>
</comment>
<keyword evidence="3" id="KW-1003">Cell membrane</keyword>
<feature type="transmembrane region" description="Helical" evidence="10">
    <location>
        <begin position="107"/>
        <end position="130"/>
    </location>
</feature>
<evidence type="ECO:0000256" key="3">
    <source>
        <dbReference type="ARBA" id="ARBA00022475"/>
    </source>
</evidence>
<dbReference type="GO" id="GO:1903806">
    <property type="term" value="P:L-isoleucine import across plasma membrane"/>
    <property type="evidence" value="ECO:0007669"/>
    <property type="project" value="TreeGrafter"/>
</dbReference>
<evidence type="ECO:0000256" key="6">
    <source>
        <dbReference type="ARBA" id="ARBA00022970"/>
    </source>
</evidence>
<dbReference type="InterPro" id="IPR052157">
    <property type="entry name" value="BCAA_transport_permease"/>
</dbReference>
<sequence length="308" mass="33291">MEAFFSAAILCDQLINGLTIGGIYALIALGYTLVYGILFMINFAHGEIFMFGSFAGYAALTFLLQHGVMERHPLASILAAFLAAMVVSALLGTILERVAYRPLRRASRLAPLISAIGASIFLQNVMLIIIKGRMQVYPDVLHETFFEIGWFSISNFQIMIILGSFLLMAGLYLFIQRTRIGRAMRAVAEDRSAAALMGIDVNRIIMITFVIGSALAAAAGVMVGMYYTQINHMMGFIPGIKAFTAAVLGGIGNVPGAMLGGLFLGLAEAFGVLFMPAQYKDVIAFALLVLVLIFRPRGILGEVVSEKV</sequence>
<feature type="transmembrane region" description="Helical" evidence="10">
    <location>
        <begin position="20"/>
        <end position="41"/>
    </location>
</feature>
<dbReference type="GO" id="GO:0015190">
    <property type="term" value="F:L-leucine transmembrane transporter activity"/>
    <property type="evidence" value="ECO:0007669"/>
    <property type="project" value="TreeGrafter"/>
</dbReference>
<keyword evidence="6" id="KW-0029">Amino-acid transport</keyword>
<evidence type="ECO:0000256" key="9">
    <source>
        <dbReference type="ARBA" id="ARBA00037998"/>
    </source>
</evidence>
<comment type="similarity">
    <text evidence="9">Belongs to the binding-protein-dependent transport system permease family. LivHM subfamily.</text>
</comment>
<keyword evidence="8 10" id="KW-0472">Membrane</keyword>
<organism evidence="11">
    <name type="scientific">Uncultured Desulfatiglans sp</name>
    <dbReference type="NCBI Taxonomy" id="1748965"/>
    <lineage>
        <taxon>Bacteria</taxon>
        <taxon>Pseudomonadati</taxon>
        <taxon>Thermodesulfobacteriota</taxon>
        <taxon>Desulfobacteria</taxon>
        <taxon>Desulfatiglandales</taxon>
        <taxon>Desulfatiglandaceae</taxon>
        <taxon>Desulfatiglans</taxon>
        <taxon>environmental samples</taxon>
    </lineage>
</organism>